<dbReference type="EMBL" id="ML977009">
    <property type="protein sequence ID" value="KAF1952622.1"/>
    <property type="molecule type" value="Genomic_DNA"/>
</dbReference>
<name>A0A6A5TLN6_9PLEO</name>
<feature type="region of interest" description="Disordered" evidence="1">
    <location>
        <begin position="353"/>
        <end position="384"/>
    </location>
</feature>
<gene>
    <name evidence="2" type="ORF">CC80DRAFT_571781</name>
</gene>
<evidence type="ECO:0000313" key="3">
    <source>
        <dbReference type="Proteomes" id="UP000800035"/>
    </source>
</evidence>
<feature type="compositionally biased region" description="Basic residues" evidence="1">
    <location>
        <begin position="357"/>
        <end position="366"/>
    </location>
</feature>
<sequence length="384" mass="42572">MWRTDDWLQPPGGLTLCVTAALIRPSPTRHPLVRLRNEVLQLSSAYNGLLDRVASRHKTLTDFSETSQFGRLLREDITFKKLSALNQLEGEMSESRAAQHKAASPEAARRSLTKALQPPEHGSSKGKCPKPDKAKPAQAKFDPPVAMPDISKLPRRKPPVATATALRKLTFTVPDESVTHAQEDFEAKADEDNNLLNTVIDPGPDSQLKFTRFKQSDRFGVYSFGQQSSTEKKSARRNCRAWKDRRRFQYSHQANGVIFLILRYPGRQSSIGISSSSTIAQSAASLLDALSKPQDSPFHPSKRLSAYVDSRALSLHESVPDAKDCTSTPYYTMPITGKTINKHNKAYLQGVSFSTAGKKRSPKGRRKELACSRGRSAKGRGMPQ</sequence>
<dbReference type="Proteomes" id="UP000800035">
    <property type="component" value="Unassembled WGS sequence"/>
</dbReference>
<evidence type="ECO:0000313" key="2">
    <source>
        <dbReference type="EMBL" id="KAF1952622.1"/>
    </source>
</evidence>
<keyword evidence="3" id="KW-1185">Reference proteome</keyword>
<dbReference type="AlphaFoldDB" id="A0A6A5TLN6"/>
<proteinExistence type="predicted"/>
<organism evidence="2 3">
    <name type="scientific">Byssothecium circinans</name>
    <dbReference type="NCBI Taxonomy" id="147558"/>
    <lineage>
        <taxon>Eukaryota</taxon>
        <taxon>Fungi</taxon>
        <taxon>Dikarya</taxon>
        <taxon>Ascomycota</taxon>
        <taxon>Pezizomycotina</taxon>
        <taxon>Dothideomycetes</taxon>
        <taxon>Pleosporomycetidae</taxon>
        <taxon>Pleosporales</taxon>
        <taxon>Massarineae</taxon>
        <taxon>Massarinaceae</taxon>
        <taxon>Byssothecium</taxon>
    </lineage>
</organism>
<reference evidence="2" key="1">
    <citation type="journal article" date="2020" name="Stud. Mycol.">
        <title>101 Dothideomycetes genomes: a test case for predicting lifestyles and emergence of pathogens.</title>
        <authorList>
            <person name="Haridas S."/>
            <person name="Albert R."/>
            <person name="Binder M."/>
            <person name="Bloem J."/>
            <person name="Labutti K."/>
            <person name="Salamov A."/>
            <person name="Andreopoulos B."/>
            <person name="Baker S."/>
            <person name="Barry K."/>
            <person name="Bills G."/>
            <person name="Bluhm B."/>
            <person name="Cannon C."/>
            <person name="Castanera R."/>
            <person name="Culley D."/>
            <person name="Daum C."/>
            <person name="Ezra D."/>
            <person name="Gonzalez J."/>
            <person name="Henrissat B."/>
            <person name="Kuo A."/>
            <person name="Liang C."/>
            <person name="Lipzen A."/>
            <person name="Lutzoni F."/>
            <person name="Magnuson J."/>
            <person name="Mondo S."/>
            <person name="Nolan M."/>
            <person name="Ohm R."/>
            <person name="Pangilinan J."/>
            <person name="Park H.-J."/>
            <person name="Ramirez L."/>
            <person name="Alfaro M."/>
            <person name="Sun H."/>
            <person name="Tritt A."/>
            <person name="Yoshinaga Y."/>
            <person name="Zwiers L.-H."/>
            <person name="Turgeon B."/>
            <person name="Goodwin S."/>
            <person name="Spatafora J."/>
            <person name="Crous P."/>
            <person name="Grigoriev I."/>
        </authorList>
    </citation>
    <scope>NUCLEOTIDE SEQUENCE</scope>
    <source>
        <strain evidence="2">CBS 675.92</strain>
    </source>
</reference>
<protein>
    <submittedName>
        <fullName evidence="2">Uncharacterized protein</fullName>
    </submittedName>
</protein>
<feature type="region of interest" description="Disordered" evidence="1">
    <location>
        <begin position="91"/>
        <end position="158"/>
    </location>
</feature>
<accession>A0A6A5TLN6</accession>
<dbReference type="OrthoDB" id="340227at2759"/>
<evidence type="ECO:0000256" key="1">
    <source>
        <dbReference type="SAM" id="MobiDB-lite"/>
    </source>
</evidence>